<evidence type="ECO:0000313" key="2">
    <source>
        <dbReference type="Proteomes" id="UP000183002"/>
    </source>
</evidence>
<name>A0A1H8NN57_9RHOB</name>
<accession>A0A1H8NN57</accession>
<dbReference type="Proteomes" id="UP000183002">
    <property type="component" value="Unassembled WGS sequence"/>
</dbReference>
<proteinExistence type="predicted"/>
<reference evidence="1 2" key="1">
    <citation type="submission" date="2016-10" db="EMBL/GenBank/DDBJ databases">
        <authorList>
            <person name="de Groot N.N."/>
        </authorList>
    </citation>
    <scope>NUCLEOTIDE SEQUENCE [LARGE SCALE GENOMIC DNA]</scope>
    <source>
        <strain evidence="1 2">CGMCC 1.10836</strain>
    </source>
</reference>
<dbReference type="EMBL" id="FOCO01000092">
    <property type="protein sequence ID" value="SEO31161.1"/>
    <property type="molecule type" value="Genomic_DNA"/>
</dbReference>
<protein>
    <submittedName>
        <fullName evidence="1">Uncharacterized protein</fullName>
    </submittedName>
</protein>
<dbReference type="STRING" id="1077947.SAMN05216227_10922"/>
<evidence type="ECO:0000313" key="1">
    <source>
        <dbReference type="EMBL" id="SEO31161.1"/>
    </source>
</evidence>
<dbReference type="AlphaFoldDB" id="A0A1H8NN57"/>
<keyword evidence="2" id="KW-1185">Reference proteome</keyword>
<sequence>MPETLGAAAAFGLRMLVVLKDVRRLHALTSAEGAAFSLADAANTLHNHRA</sequence>
<organism evidence="1 2">
    <name type="scientific">Pseudorhodobacter antarcticus</name>
    <dbReference type="NCBI Taxonomy" id="1077947"/>
    <lineage>
        <taxon>Bacteria</taxon>
        <taxon>Pseudomonadati</taxon>
        <taxon>Pseudomonadota</taxon>
        <taxon>Alphaproteobacteria</taxon>
        <taxon>Rhodobacterales</taxon>
        <taxon>Paracoccaceae</taxon>
        <taxon>Pseudorhodobacter</taxon>
    </lineage>
</organism>
<gene>
    <name evidence="1" type="ORF">SAMN05216227_10922</name>
</gene>